<organism evidence="1 2">
    <name type="scientific">Artomyces pyxidatus</name>
    <dbReference type="NCBI Taxonomy" id="48021"/>
    <lineage>
        <taxon>Eukaryota</taxon>
        <taxon>Fungi</taxon>
        <taxon>Dikarya</taxon>
        <taxon>Basidiomycota</taxon>
        <taxon>Agaricomycotina</taxon>
        <taxon>Agaricomycetes</taxon>
        <taxon>Russulales</taxon>
        <taxon>Auriscalpiaceae</taxon>
        <taxon>Artomyces</taxon>
    </lineage>
</organism>
<protein>
    <submittedName>
        <fullName evidence="1">Uncharacterized protein</fullName>
    </submittedName>
</protein>
<evidence type="ECO:0000313" key="2">
    <source>
        <dbReference type="Proteomes" id="UP000814140"/>
    </source>
</evidence>
<proteinExistence type="predicted"/>
<sequence>MRGNRDRSKMVREWRYDRVGNRVSTELGERKEGMMRRGCAEIREDARLILTPFMGPCVAIACTDTWWCYEEAESTKDVETGVWKGRTGARGEIRRCKGGEKRWGRGEGKGMKDGRIWIAERGKKGTNEAESRWRQSAKQTIPVTCGYRVFARACTAPTLLRAQGTLTQAAMTQPLSIHPARDSPATFFCLHVRQLRVLVPDSSLRRTRPASAFFFLRPTPSGAPLRHRRCLLAPRPIA</sequence>
<accession>A0ACB8SWQ8</accession>
<reference evidence="1" key="1">
    <citation type="submission" date="2021-03" db="EMBL/GenBank/DDBJ databases">
        <authorList>
            <consortium name="DOE Joint Genome Institute"/>
            <person name="Ahrendt S."/>
            <person name="Looney B.P."/>
            <person name="Miyauchi S."/>
            <person name="Morin E."/>
            <person name="Drula E."/>
            <person name="Courty P.E."/>
            <person name="Chicoki N."/>
            <person name="Fauchery L."/>
            <person name="Kohler A."/>
            <person name="Kuo A."/>
            <person name="Labutti K."/>
            <person name="Pangilinan J."/>
            <person name="Lipzen A."/>
            <person name="Riley R."/>
            <person name="Andreopoulos W."/>
            <person name="He G."/>
            <person name="Johnson J."/>
            <person name="Barry K.W."/>
            <person name="Grigoriev I.V."/>
            <person name="Nagy L."/>
            <person name="Hibbett D."/>
            <person name="Henrissat B."/>
            <person name="Matheny P.B."/>
            <person name="Labbe J."/>
            <person name="Martin F."/>
        </authorList>
    </citation>
    <scope>NUCLEOTIDE SEQUENCE</scope>
    <source>
        <strain evidence="1">HHB10654</strain>
    </source>
</reference>
<comment type="caution">
    <text evidence="1">The sequence shown here is derived from an EMBL/GenBank/DDBJ whole genome shotgun (WGS) entry which is preliminary data.</text>
</comment>
<keyword evidence="2" id="KW-1185">Reference proteome</keyword>
<dbReference type="Proteomes" id="UP000814140">
    <property type="component" value="Unassembled WGS sequence"/>
</dbReference>
<reference evidence="1" key="2">
    <citation type="journal article" date="2022" name="New Phytol.">
        <title>Evolutionary transition to the ectomycorrhizal habit in the genomes of a hyperdiverse lineage of mushroom-forming fungi.</title>
        <authorList>
            <person name="Looney B."/>
            <person name="Miyauchi S."/>
            <person name="Morin E."/>
            <person name="Drula E."/>
            <person name="Courty P.E."/>
            <person name="Kohler A."/>
            <person name="Kuo A."/>
            <person name="LaButti K."/>
            <person name="Pangilinan J."/>
            <person name="Lipzen A."/>
            <person name="Riley R."/>
            <person name="Andreopoulos W."/>
            <person name="He G."/>
            <person name="Johnson J."/>
            <person name="Nolan M."/>
            <person name="Tritt A."/>
            <person name="Barry K.W."/>
            <person name="Grigoriev I.V."/>
            <person name="Nagy L.G."/>
            <person name="Hibbett D."/>
            <person name="Henrissat B."/>
            <person name="Matheny P.B."/>
            <person name="Labbe J."/>
            <person name="Martin F.M."/>
        </authorList>
    </citation>
    <scope>NUCLEOTIDE SEQUENCE</scope>
    <source>
        <strain evidence="1">HHB10654</strain>
    </source>
</reference>
<dbReference type="EMBL" id="MU277216">
    <property type="protein sequence ID" value="KAI0060845.1"/>
    <property type="molecule type" value="Genomic_DNA"/>
</dbReference>
<gene>
    <name evidence="1" type="ORF">BV25DRAFT_905954</name>
</gene>
<evidence type="ECO:0000313" key="1">
    <source>
        <dbReference type="EMBL" id="KAI0060845.1"/>
    </source>
</evidence>
<name>A0ACB8SWQ8_9AGAM</name>